<feature type="region of interest" description="Disordered" evidence="1">
    <location>
        <begin position="1"/>
        <end position="34"/>
    </location>
</feature>
<proteinExistence type="predicted"/>
<reference evidence="3 4" key="1">
    <citation type="journal article" date="2020" name="bioRxiv">
        <title>Sequence and annotation of 42 cannabis genomes reveals extensive copy number variation in cannabinoid synthesis and pathogen resistance genes.</title>
        <authorList>
            <person name="Mckernan K.J."/>
            <person name="Helbert Y."/>
            <person name="Kane L.T."/>
            <person name="Ebling H."/>
            <person name="Zhang L."/>
            <person name="Liu B."/>
            <person name="Eaton Z."/>
            <person name="Mclaughlin S."/>
            <person name="Kingan S."/>
            <person name="Baybayan P."/>
            <person name="Concepcion G."/>
            <person name="Jordan M."/>
            <person name="Riva A."/>
            <person name="Barbazuk W."/>
            <person name="Harkins T."/>
        </authorList>
    </citation>
    <scope>NUCLEOTIDE SEQUENCE [LARGE SCALE GENOMIC DNA]</scope>
    <source>
        <strain evidence="4">cv. Jamaican Lion 4</strain>
        <tissue evidence="3">Leaf</tissue>
    </source>
</reference>
<name>A0A7J6I5K8_CANSA</name>
<dbReference type="PANTHER" id="PTHR31286:SF167">
    <property type="entry name" value="OS09G0268800 PROTEIN"/>
    <property type="match status" value="1"/>
</dbReference>
<dbReference type="AlphaFoldDB" id="A0A7J6I5K8"/>
<feature type="domain" description="Zinc knuckle CX2CX4HX4C" evidence="2">
    <location>
        <begin position="184"/>
        <end position="230"/>
    </location>
</feature>
<dbReference type="EMBL" id="JAATIQ010000008">
    <property type="protein sequence ID" value="KAF4402351.1"/>
    <property type="molecule type" value="Genomic_DNA"/>
</dbReference>
<sequence>MTKDTENRGEGTSMERAEGDPSNVTESSSIVTGEGTALMEGSAEEKMAWMRQKFLEESTLELISELDISEEVGRKVALAKCFGKLPLPKNRVKQILNGIWVLRGKWWMETLEPGLWEWPECGRWEGVDMNLARVWVEIHSLPTPYLAVQNAPVIGAKVGTCVKFDKSDPRIIAWREYLKLMVEIDLTQRIPAGFHLSINRGRKEWVQFKYCKIPLLCFNCGYLFHEEKECWRQKEFAFPPIGEAVQLYGVWIKARSSVRSCFDTRNMATGNRRALCPESMTSKLKNLSLNGENVGGDGFSGVAAKDARGPEKGQCSGGEDSTQNRTIRTRNRGDNMECQTTIGMVQRSCTAYGDHPMAHVEKNPRDDGVILSLMPNVGPSSAQMLEHPHQKICKSRTPHQYLKPIPVEVELNVGIETTVAHLLGNEVDLKKGETIAIINEGDELEAHITSGPGQKKRKASIPIILVDSSGKVIHEDGSTNQSNITLPFSPASSPSFAVGKHDEDLSSGKRTKAGGSHGKKKGRRRKDSKTKENPTKGKGSRIFRFYEAWLREQSCSEVIKETWEKNLNRGGADNLTLLLKNTKHALQGWRKQGFGDVDAKLRILEDRLMMEEERNMRGKRGTFLWISSLISLIPPIRKSLRL</sequence>
<evidence type="ECO:0000259" key="2">
    <source>
        <dbReference type="Pfam" id="PF14392"/>
    </source>
</evidence>
<feature type="region of interest" description="Disordered" evidence="1">
    <location>
        <begin position="474"/>
        <end position="538"/>
    </location>
</feature>
<feature type="compositionally biased region" description="Basic residues" evidence="1">
    <location>
        <begin position="509"/>
        <end position="528"/>
    </location>
</feature>
<feature type="region of interest" description="Disordered" evidence="1">
    <location>
        <begin position="305"/>
        <end position="325"/>
    </location>
</feature>
<feature type="compositionally biased region" description="Low complexity" evidence="1">
    <location>
        <begin position="487"/>
        <end position="497"/>
    </location>
</feature>
<dbReference type="PANTHER" id="PTHR31286">
    <property type="entry name" value="GLYCINE-RICH CELL WALL STRUCTURAL PROTEIN 1.8-LIKE"/>
    <property type="match status" value="1"/>
</dbReference>
<protein>
    <recommendedName>
        <fullName evidence="2">Zinc knuckle CX2CX4HX4C domain-containing protein</fullName>
    </recommendedName>
</protein>
<evidence type="ECO:0000313" key="4">
    <source>
        <dbReference type="Proteomes" id="UP000583929"/>
    </source>
</evidence>
<dbReference type="InterPro" id="IPR040256">
    <property type="entry name" value="At4g02000-like"/>
</dbReference>
<comment type="caution">
    <text evidence="3">The sequence shown here is derived from an EMBL/GenBank/DDBJ whole genome shotgun (WGS) entry which is preliminary data.</text>
</comment>
<keyword evidence="4" id="KW-1185">Reference proteome</keyword>
<dbReference type="Pfam" id="PF14392">
    <property type="entry name" value="zf-CCHC_4"/>
    <property type="match status" value="1"/>
</dbReference>
<evidence type="ECO:0000256" key="1">
    <source>
        <dbReference type="SAM" id="MobiDB-lite"/>
    </source>
</evidence>
<dbReference type="InterPro" id="IPR025836">
    <property type="entry name" value="Zn_knuckle_CX2CX4HX4C"/>
</dbReference>
<evidence type="ECO:0000313" key="3">
    <source>
        <dbReference type="EMBL" id="KAF4402351.1"/>
    </source>
</evidence>
<organism evidence="3 4">
    <name type="scientific">Cannabis sativa</name>
    <name type="common">Hemp</name>
    <name type="synonym">Marijuana</name>
    <dbReference type="NCBI Taxonomy" id="3483"/>
    <lineage>
        <taxon>Eukaryota</taxon>
        <taxon>Viridiplantae</taxon>
        <taxon>Streptophyta</taxon>
        <taxon>Embryophyta</taxon>
        <taxon>Tracheophyta</taxon>
        <taxon>Spermatophyta</taxon>
        <taxon>Magnoliopsida</taxon>
        <taxon>eudicotyledons</taxon>
        <taxon>Gunneridae</taxon>
        <taxon>Pentapetalae</taxon>
        <taxon>rosids</taxon>
        <taxon>fabids</taxon>
        <taxon>Rosales</taxon>
        <taxon>Cannabaceae</taxon>
        <taxon>Cannabis</taxon>
    </lineage>
</organism>
<accession>A0A7J6I5K8</accession>
<gene>
    <name evidence="3" type="ORF">G4B88_003272</name>
</gene>
<dbReference type="Proteomes" id="UP000583929">
    <property type="component" value="Unassembled WGS sequence"/>
</dbReference>
<feature type="compositionally biased region" description="Polar residues" evidence="1">
    <location>
        <begin position="22"/>
        <end position="31"/>
    </location>
</feature>
<feature type="compositionally biased region" description="Basic and acidic residues" evidence="1">
    <location>
        <begin position="1"/>
        <end position="19"/>
    </location>
</feature>